<feature type="binding site" evidence="6">
    <location>
        <position position="56"/>
    </location>
    <ligand>
        <name>substrate</name>
    </ligand>
</feature>
<evidence type="ECO:0000256" key="2">
    <source>
        <dbReference type="ARBA" id="ARBA00022741"/>
    </source>
</evidence>
<protein>
    <recommendedName>
        <fullName evidence="5 7">5-formyltetrahydrofolate cyclo-ligase</fullName>
        <ecNumber evidence="5 7">6.3.3.2</ecNumber>
    </recommendedName>
</protein>
<keyword evidence="7" id="KW-0460">Magnesium</keyword>
<dbReference type="InterPro" id="IPR024185">
    <property type="entry name" value="FTHF_cligase-like_sf"/>
</dbReference>
<dbReference type="EC" id="6.3.3.2" evidence="5 7"/>
<dbReference type="PANTHER" id="PTHR23407:SF1">
    <property type="entry name" value="5-FORMYLTETRAHYDROFOLATE CYCLO-LIGASE"/>
    <property type="match status" value="1"/>
</dbReference>
<evidence type="ECO:0000256" key="4">
    <source>
        <dbReference type="ARBA" id="ARBA00036539"/>
    </source>
</evidence>
<evidence type="ECO:0000256" key="3">
    <source>
        <dbReference type="ARBA" id="ARBA00022840"/>
    </source>
</evidence>
<organism evidence="8 9">
    <name type="scientific">Actinia tenebrosa</name>
    <name type="common">Australian red waratah sea anemone</name>
    <dbReference type="NCBI Taxonomy" id="6105"/>
    <lineage>
        <taxon>Eukaryota</taxon>
        <taxon>Metazoa</taxon>
        <taxon>Cnidaria</taxon>
        <taxon>Anthozoa</taxon>
        <taxon>Hexacorallia</taxon>
        <taxon>Actiniaria</taxon>
        <taxon>Actiniidae</taxon>
        <taxon>Actinia</taxon>
    </lineage>
</organism>
<dbReference type="FunCoup" id="A0A6P8HFG4">
    <property type="interactions" value="1027"/>
</dbReference>
<keyword evidence="7" id="KW-0479">Metal-binding</keyword>
<dbReference type="AlphaFoldDB" id="A0A6P8HFG4"/>
<dbReference type="Pfam" id="PF01812">
    <property type="entry name" value="5-FTHF_cyc-lig"/>
    <property type="match status" value="1"/>
</dbReference>
<dbReference type="GO" id="GO:0005524">
    <property type="term" value="F:ATP binding"/>
    <property type="evidence" value="ECO:0007669"/>
    <property type="project" value="UniProtKB-KW"/>
</dbReference>
<keyword evidence="3 6" id="KW-0067">ATP-binding</keyword>
<gene>
    <name evidence="9" type="primary">LOC116292055</name>
</gene>
<dbReference type="GeneID" id="116292055"/>
<evidence type="ECO:0000256" key="7">
    <source>
        <dbReference type="RuleBase" id="RU361279"/>
    </source>
</evidence>
<dbReference type="OrthoDB" id="2015992at2759"/>
<dbReference type="Proteomes" id="UP000515163">
    <property type="component" value="Unplaced"/>
</dbReference>
<sequence length="202" mass="22955">MSQAVVFEAKKLLRREIKKRLSAMSAESRARESKLICEKLLSTEEYKSSSRISVYLSMPSEVNTDLILKDIFDSKRKCFIPRYVGSNMDMLRLNSFEEVSTLPITPWNIPQHADDDDREEALLTGGLDLIVVPGLGFTRDGHRLGRGKGYYDKYILKCIEMSHQKPYLIGLGFSCQINDSIPITDTDMTMDKVLFCQPDSST</sequence>
<evidence type="ECO:0000313" key="8">
    <source>
        <dbReference type="Proteomes" id="UP000515163"/>
    </source>
</evidence>
<dbReference type="GO" id="GO:0035999">
    <property type="term" value="P:tetrahydrofolate interconversion"/>
    <property type="evidence" value="ECO:0007669"/>
    <property type="project" value="TreeGrafter"/>
</dbReference>
<dbReference type="InterPro" id="IPR037171">
    <property type="entry name" value="NagB/RpiA_transferase-like"/>
</dbReference>
<dbReference type="FunFam" id="3.40.50.10420:FF:000007">
    <property type="entry name" value="5-formyltetrahydrofolate cyclo-ligase"/>
    <property type="match status" value="1"/>
</dbReference>
<feature type="binding site" evidence="6">
    <location>
        <begin position="10"/>
        <end position="14"/>
    </location>
    <ligand>
        <name>ATP</name>
        <dbReference type="ChEBI" id="CHEBI:30616"/>
    </ligand>
</feature>
<dbReference type="PANTHER" id="PTHR23407">
    <property type="entry name" value="ATPASE INHIBITOR/5-FORMYLTETRAHYDROFOLATE CYCLO-LIGASE"/>
    <property type="match status" value="1"/>
</dbReference>
<dbReference type="GO" id="GO:0046872">
    <property type="term" value="F:metal ion binding"/>
    <property type="evidence" value="ECO:0007669"/>
    <property type="project" value="UniProtKB-KW"/>
</dbReference>
<keyword evidence="2 6" id="KW-0547">Nucleotide-binding</keyword>
<dbReference type="Gene3D" id="3.40.50.10420">
    <property type="entry name" value="NagB/RpiA/CoA transferase-like"/>
    <property type="match status" value="1"/>
</dbReference>
<evidence type="ECO:0000256" key="1">
    <source>
        <dbReference type="ARBA" id="ARBA00010638"/>
    </source>
</evidence>
<accession>A0A6P8HFG4</accession>
<dbReference type="PIRSF" id="PIRSF006806">
    <property type="entry name" value="FTHF_cligase"/>
    <property type="match status" value="1"/>
</dbReference>
<feature type="binding site" evidence="6">
    <location>
        <begin position="143"/>
        <end position="151"/>
    </location>
    <ligand>
        <name>ATP</name>
        <dbReference type="ChEBI" id="CHEBI:30616"/>
    </ligand>
</feature>
<dbReference type="GO" id="GO:0005739">
    <property type="term" value="C:mitochondrion"/>
    <property type="evidence" value="ECO:0007669"/>
    <property type="project" value="TreeGrafter"/>
</dbReference>
<comment type="cofactor">
    <cofactor evidence="7">
        <name>Mg(2+)</name>
        <dbReference type="ChEBI" id="CHEBI:18420"/>
    </cofactor>
</comment>
<dbReference type="GO" id="GO:0009396">
    <property type="term" value="P:folic acid-containing compound biosynthetic process"/>
    <property type="evidence" value="ECO:0007669"/>
    <property type="project" value="TreeGrafter"/>
</dbReference>
<dbReference type="NCBIfam" id="TIGR02727">
    <property type="entry name" value="MTHFS_bact"/>
    <property type="match status" value="1"/>
</dbReference>
<evidence type="ECO:0000256" key="6">
    <source>
        <dbReference type="PIRSR" id="PIRSR006806-1"/>
    </source>
</evidence>
<reference evidence="9" key="1">
    <citation type="submission" date="2025-08" db="UniProtKB">
        <authorList>
            <consortium name="RefSeq"/>
        </authorList>
    </citation>
    <scope>IDENTIFICATION</scope>
    <source>
        <tissue evidence="9">Tentacle</tissue>
    </source>
</reference>
<evidence type="ECO:0000313" key="9">
    <source>
        <dbReference type="RefSeq" id="XP_031555154.1"/>
    </source>
</evidence>
<dbReference type="KEGG" id="aten:116292055"/>
<comment type="catalytic activity">
    <reaction evidence="4 7">
        <text>(6S)-5-formyl-5,6,7,8-tetrahydrofolate + ATP = (6R)-5,10-methenyltetrahydrofolate + ADP + phosphate</text>
        <dbReference type="Rhea" id="RHEA:10488"/>
        <dbReference type="ChEBI" id="CHEBI:30616"/>
        <dbReference type="ChEBI" id="CHEBI:43474"/>
        <dbReference type="ChEBI" id="CHEBI:57455"/>
        <dbReference type="ChEBI" id="CHEBI:57457"/>
        <dbReference type="ChEBI" id="CHEBI:456216"/>
        <dbReference type="EC" id="6.3.3.2"/>
    </reaction>
</comment>
<dbReference type="InParanoid" id="A0A6P8HFG4"/>
<dbReference type="RefSeq" id="XP_031555154.1">
    <property type="nucleotide sequence ID" value="XM_031699294.1"/>
</dbReference>
<feature type="binding site" evidence="6">
    <location>
        <position position="61"/>
    </location>
    <ligand>
        <name>substrate</name>
    </ligand>
</feature>
<proteinExistence type="inferred from homology"/>
<evidence type="ECO:0000256" key="5">
    <source>
        <dbReference type="ARBA" id="ARBA00038966"/>
    </source>
</evidence>
<dbReference type="GO" id="GO:0030272">
    <property type="term" value="F:5-formyltetrahydrofolate cyclo-ligase activity"/>
    <property type="evidence" value="ECO:0007669"/>
    <property type="project" value="UniProtKB-EC"/>
</dbReference>
<dbReference type="InterPro" id="IPR002698">
    <property type="entry name" value="FTHF_cligase"/>
</dbReference>
<comment type="similarity">
    <text evidence="1 7">Belongs to the 5-formyltetrahydrofolate cyclo-ligase family.</text>
</comment>
<name>A0A6P8HFG4_ACTTE</name>
<dbReference type="SUPFAM" id="SSF100950">
    <property type="entry name" value="NagB/RpiA/CoA transferase-like"/>
    <property type="match status" value="1"/>
</dbReference>
<keyword evidence="8" id="KW-1185">Reference proteome</keyword>